<evidence type="ECO:0000256" key="6">
    <source>
        <dbReference type="ARBA" id="ARBA00023316"/>
    </source>
</evidence>
<comment type="catalytic activity">
    <reaction evidence="7">
        <text>a peptidoglycan chain = a peptidoglycan chain with N-acetyl-1,6-anhydromuramyl-[peptide] at the reducing end + a peptidoglycan chain with N-acetylglucosamine at the non-reducing end.</text>
        <dbReference type="EC" id="4.2.2.29"/>
    </reaction>
</comment>
<dbReference type="Proteomes" id="UP000178176">
    <property type="component" value="Unassembled WGS sequence"/>
</dbReference>
<evidence type="ECO:0000313" key="9">
    <source>
        <dbReference type="Proteomes" id="UP000178176"/>
    </source>
</evidence>
<proteinExistence type="inferred from homology"/>
<accession>A0A1F4YG93</accession>
<evidence type="ECO:0000256" key="4">
    <source>
        <dbReference type="ARBA" id="ARBA00023136"/>
    </source>
</evidence>
<reference evidence="8 9" key="1">
    <citation type="journal article" date="2016" name="Nat. Commun.">
        <title>Thousands of microbial genomes shed light on interconnected biogeochemical processes in an aquifer system.</title>
        <authorList>
            <person name="Anantharaman K."/>
            <person name="Brown C.T."/>
            <person name="Hug L.A."/>
            <person name="Sharon I."/>
            <person name="Castelle C.J."/>
            <person name="Probst A.J."/>
            <person name="Thomas B.C."/>
            <person name="Singh A."/>
            <person name="Wilkins M.J."/>
            <person name="Karaoz U."/>
            <person name="Brodie E.L."/>
            <person name="Williams K.H."/>
            <person name="Hubbard S.S."/>
            <person name="Banfield J.F."/>
        </authorList>
    </citation>
    <scope>NUCLEOTIDE SEQUENCE [LARGE SCALE GENOMIC DNA]</scope>
</reference>
<comment type="function">
    <text evidence="7">Functions as a peptidoglycan terminase that cleaves nascent peptidoglycan strands endolytically to terminate their elongation.</text>
</comment>
<gene>
    <name evidence="7" type="primary">mltG</name>
    <name evidence="8" type="ORF">A2876_00410</name>
</gene>
<dbReference type="AlphaFoldDB" id="A0A1F4YG93"/>
<dbReference type="GO" id="GO:0005886">
    <property type="term" value="C:plasma membrane"/>
    <property type="evidence" value="ECO:0007669"/>
    <property type="project" value="UniProtKB-SubCell"/>
</dbReference>
<keyword evidence="6 7" id="KW-0961">Cell wall biogenesis/degradation</keyword>
<dbReference type="PANTHER" id="PTHR30518">
    <property type="entry name" value="ENDOLYTIC MUREIN TRANSGLYCOSYLASE"/>
    <property type="match status" value="1"/>
</dbReference>
<dbReference type="NCBIfam" id="TIGR00247">
    <property type="entry name" value="endolytic transglycosylase MltG"/>
    <property type="match status" value="1"/>
</dbReference>
<dbReference type="Pfam" id="PF02618">
    <property type="entry name" value="YceG"/>
    <property type="match status" value="1"/>
</dbReference>
<dbReference type="HAMAP" id="MF_02065">
    <property type="entry name" value="MltG"/>
    <property type="match status" value="1"/>
</dbReference>
<evidence type="ECO:0000256" key="2">
    <source>
        <dbReference type="ARBA" id="ARBA00022692"/>
    </source>
</evidence>
<dbReference type="Gene3D" id="3.30.1490.480">
    <property type="entry name" value="Endolytic murein transglycosylase"/>
    <property type="match status" value="1"/>
</dbReference>
<keyword evidence="1 7" id="KW-1003">Cell membrane</keyword>
<comment type="similarity">
    <text evidence="7">Belongs to the transglycosylase MltG family.</text>
</comment>
<comment type="caution">
    <text evidence="8">The sequence shown here is derived from an EMBL/GenBank/DDBJ whole genome shotgun (WGS) entry which is preliminary data.</text>
</comment>
<keyword evidence="5 7" id="KW-0456">Lyase</keyword>
<dbReference type="EMBL" id="MEXH01000002">
    <property type="protein sequence ID" value="OGC92999.1"/>
    <property type="molecule type" value="Genomic_DNA"/>
</dbReference>
<keyword evidence="3 7" id="KW-1133">Transmembrane helix</keyword>
<dbReference type="InterPro" id="IPR003770">
    <property type="entry name" value="MLTG-like"/>
</dbReference>
<dbReference type="EC" id="4.2.2.29" evidence="7"/>
<evidence type="ECO:0000313" key="8">
    <source>
        <dbReference type="EMBL" id="OGC92999.1"/>
    </source>
</evidence>
<dbReference type="PANTHER" id="PTHR30518:SF2">
    <property type="entry name" value="ENDOLYTIC MUREIN TRANSGLYCOSYLASE"/>
    <property type="match status" value="1"/>
</dbReference>
<name>A0A1F4YG93_9BACT</name>
<feature type="transmembrane region" description="Helical" evidence="7">
    <location>
        <begin position="5"/>
        <end position="26"/>
    </location>
</feature>
<feature type="site" description="Important for catalytic activity" evidence="7">
    <location>
        <position position="212"/>
    </location>
</feature>
<evidence type="ECO:0000256" key="7">
    <source>
        <dbReference type="HAMAP-Rule" id="MF_02065"/>
    </source>
</evidence>
<comment type="subcellular location">
    <subcellularLocation>
        <location evidence="7">Cell membrane</location>
        <topology evidence="7">Single-pass membrane protein</topology>
    </subcellularLocation>
</comment>
<protein>
    <recommendedName>
        <fullName evidence="7">Endolytic murein transglycosylase</fullName>
        <ecNumber evidence="7">4.2.2.29</ecNumber>
    </recommendedName>
    <alternativeName>
        <fullName evidence="7">Peptidoglycan lytic transglycosylase</fullName>
    </alternativeName>
    <alternativeName>
        <fullName evidence="7">Peptidoglycan polymerization terminase</fullName>
    </alternativeName>
</protein>
<dbReference type="GO" id="GO:0009252">
    <property type="term" value="P:peptidoglycan biosynthetic process"/>
    <property type="evidence" value="ECO:0007669"/>
    <property type="project" value="UniProtKB-UniRule"/>
</dbReference>
<evidence type="ECO:0000256" key="1">
    <source>
        <dbReference type="ARBA" id="ARBA00022475"/>
    </source>
</evidence>
<dbReference type="GO" id="GO:0071555">
    <property type="term" value="P:cell wall organization"/>
    <property type="evidence" value="ECO:0007669"/>
    <property type="project" value="UniProtKB-KW"/>
</dbReference>
<dbReference type="GO" id="GO:0008932">
    <property type="term" value="F:lytic endotransglycosylase activity"/>
    <property type="evidence" value="ECO:0007669"/>
    <property type="project" value="UniProtKB-UniRule"/>
</dbReference>
<organism evidence="8 9">
    <name type="scientific">Candidatus Amesbacteria bacterium RIFCSPHIGHO2_01_FULL_48_32b</name>
    <dbReference type="NCBI Taxonomy" id="1797253"/>
    <lineage>
        <taxon>Bacteria</taxon>
        <taxon>Candidatus Amesiibacteriota</taxon>
    </lineage>
</organism>
<keyword evidence="4 7" id="KW-0472">Membrane</keyword>
<sequence>MNKPLIVFILSISLASAGFLTAYFWWMSQLGPVSPNSDSQVEFIVPLSQSAADTVSNLYRNRLIKSPLVAKFYLKFTGLDQKIRPGSYNLSPGFNLPTLINSLISGPNDIWVTFPEGWRREQIGLRLKNTLPMFPLADFLEQTATLEGRLFPDTYLIPPSADVFQIIAILEANFFKKTQVYPDQTYPIPFGRELPSLSGSQTLILSSLVEREARLDADRPTIAGILLKRYLSGWPLQVDATVQYAQDTDNFKIYSQSERISNFKFWEPIFDTKYPSPYNTYLAPGLPPAPIANPGLAAITSVLHPQYSDYWYYLTGTDGVTRYAATIDEHQTNIDKYLKP</sequence>
<evidence type="ECO:0000256" key="3">
    <source>
        <dbReference type="ARBA" id="ARBA00022989"/>
    </source>
</evidence>
<keyword evidence="2 7" id="KW-0812">Transmembrane</keyword>
<evidence type="ECO:0000256" key="5">
    <source>
        <dbReference type="ARBA" id="ARBA00023239"/>
    </source>
</evidence>